<dbReference type="OrthoDB" id="838391at2759"/>
<dbReference type="PANTHER" id="PTHR31374:SF443">
    <property type="entry name" value="CALMODULIN BINDING PROTEIN"/>
    <property type="match status" value="1"/>
</dbReference>
<dbReference type="Proteomes" id="UP000515121">
    <property type="component" value="Unplaced"/>
</dbReference>
<sequence length="101" mass="11766">MLRQFSRRRASYRRLKHVQDIDNARDQGEAVPKGYVPVMVGTEEKDSAKFLIHIDMFKNEYFAGLLEMVAQEVGYENPGILRIPCDAECFRNLMNEISRIK</sequence>
<dbReference type="GO" id="GO:0009733">
    <property type="term" value="P:response to auxin"/>
    <property type="evidence" value="ECO:0007669"/>
    <property type="project" value="InterPro"/>
</dbReference>
<keyword evidence="4" id="KW-1185">Reference proteome</keyword>
<keyword evidence="2" id="KW-0217">Developmental protein</keyword>
<dbReference type="RefSeq" id="XP_022715406.1">
    <property type="nucleotide sequence ID" value="XM_022859671.1"/>
</dbReference>
<keyword evidence="3" id="KW-0341">Growth regulation</keyword>
<reference evidence="5" key="1">
    <citation type="submission" date="2025-08" db="UniProtKB">
        <authorList>
            <consortium name="RefSeq"/>
        </authorList>
    </citation>
    <scope>IDENTIFICATION</scope>
    <source>
        <tissue evidence="5">Fruit stalk</tissue>
    </source>
</reference>
<dbReference type="Pfam" id="PF02519">
    <property type="entry name" value="Auxin_inducible"/>
    <property type="match status" value="1"/>
</dbReference>
<dbReference type="AlphaFoldDB" id="A0A6P5WJ01"/>
<dbReference type="GeneID" id="111274773"/>
<evidence type="ECO:0000313" key="5">
    <source>
        <dbReference type="RefSeq" id="XP_022715406.1"/>
    </source>
</evidence>
<evidence type="ECO:0000313" key="4">
    <source>
        <dbReference type="Proteomes" id="UP000515121"/>
    </source>
</evidence>
<dbReference type="InterPro" id="IPR003676">
    <property type="entry name" value="SAUR_fam"/>
</dbReference>
<name>A0A6P5WJ01_DURZI</name>
<organism evidence="4 5">
    <name type="scientific">Durio zibethinus</name>
    <name type="common">Durian</name>
    <dbReference type="NCBI Taxonomy" id="66656"/>
    <lineage>
        <taxon>Eukaryota</taxon>
        <taxon>Viridiplantae</taxon>
        <taxon>Streptophyta</taxon>
        <taxon>Embryophyta</taxon>
        <taxon>Tracheophyta</taxon>
        <taxon>Spermatophyta</taxon>
        <taxon>Magnoliopsida</taxon>
        <taxon>eudicotyledons</taxon>
        <taxon>Gunneridae</taxon>
        <taxon>Pentapetalae</taxon>
        <taxon>rosids</taxon>
        <taxon>malvids</taxon>
        <taxon>Malvales</taxon>
        <taxon>Malvaceae</taxon>
        <taxon>Helicteroideae</taxon>
        <taxon>Durio</taxon>
    </lineage>
</organism>
<gene>
    <name evidence="5" type="primary">LOC111274773</name>
</gene>
<dbReference type="KEGG" id="dzi:111274773"/>
<accession>A0A6P5WJ01</accession>
<proteinExistence type="inferred from homology"/>
<evidence type="ECO:0000256" key="2">
    <source>
        <dbReference type="ARBA" id="ARBA00022473"/>
    </source>
</evidence>
<comment type="similarity">
    <text evidence="1">Belongs to the ARG7 family.</text>
</comment>
<evidence type="ECO:0000256" key="3">
    <source>
        <dbReference type="ARBA" id="ARBA00022604"/>
    </source>
</evidence>
<evidence type="ECO:0000256" key="1">
    <source>
        <dbReference type="ARBA" id="ARBA00006974"/>
    </source>
</evidence>
<dbReference type="PANTHER" id="PTHR31374">
    <property type="entry name" value="AUXIN-INDUCED PROTEIN-LIKE-RELATED"/>
    <property type="match status" value="1"/>
</dbReference>
<protein>
    <submittedName>
        <fullName evidence="5">Auxin-responsive protein SAUR72-like</fullName>
    </submittedName>
</protein>